<keyword evidence="1" id="KW-0732">Signal</keyword>
<evidence type="ECO:0000256" key="1">
    <source>
        <dbReference type="SAM" id="SignalP"/>
    </source>
</evidence>
<accession>A0A2T8HVT5</accession>
<protein>
    <submittedName>
        <fullName evidence="2">Uncharacterized protein</fullName>
    </submittedName>
</protein>
<reference evidence="2 3" key="1">
    <citation type="submission" date="2018-04" db="EMBL/GenBank/DDBJ databases">
        <title>Pararhodobacter oceanense sp. nov., isolated from marine intertidal sediment.</title>
        <authorList>
            <person name="Wang X.-L."/>
            <person name="Du Z.-J."/>
        </authorList>
    </citation>
    <scope>NUCLEOTIDE SEQUENCE [LARGE SCALE GENOMIC DNA]</scope>
    <source>
        <strain evidence="2 3">AM505</strain>
    </source>
</reference>
<feature type="signal peptide" evidence="1">
    <location>
        <begin position="1"/>
        <end position="27"/>
    </location>
</feature>
<proteinExistence type="predicted"/>
<evidence type="ECO:0000313" key="3">
    <source>
        <dbReference type="Proteomes" id="UP000245911"/>
    </source>
</evidence>
<dbReference type="EMBL" id="QDKM01000002">
    <property type="protein sequence ID" value="PVH29553.1"/>
    <property type="molecule type" value="Genomic_DNA"/>
</dbReference>
<sequence>MLLISNTTRAFCLSCAMAAITALPAIAQVNLTARTSQSFTYDTAVSWQERAYRPAGIVEYVHVPGSLLLDLRMVFEPPWTDDFDRVSINTREIHLILPDGSELRPIGSHSNWGQMLLRPSSVSARRPRDFPDDPGAIHWNGVFVVPKGISTATLRFSDDDTQFQGSVTIPAPSQPQDAASFADFSVSEVARFRRAELQDGRDETAISSYIQAPAGMVLAEIEVEIEATGSNQSDGDDRFTWHTHNFRLVDAAGQTMGLVGERFQRRLLDSQFSGTDVGDDSERTMLWVVPEGLSEARLLFGETEVAQVALGAATITDTD</sequence>
<feature type="chain" id="PRO_5015471079" evidence="1">
    <location>
        <begin position="28"/>
        <end position="319"/>
    </location>
</feature>
<dbReference type="OrthoDB" id="7805715at2"/>
<keyword evidence="3" id="KW-1185">Reference proteome</keyword>
<name>A0A2T8HVT5_9RHOB</name>
<gene>
    <name evidence="2" type="ORF">DDE20_05350</name>
</gene>
<comment type="caution">
    <text evidence="2">The sequence shown here is derived from an EMBL/GenBank/DDBJ whole genome shotgun (WGS) entry which is preliminary data.</text>
</comment>
<dbReference type="AlphaFoldDB" id="A0A2T8HVT5"/>
<evidence type="ECO:0000313" key="2">
    <source>
        <dbReference type="EMBL" id="PVH29553.1"/>
    </source>
</evidence>
<dbReference type="Proteomes" id="UP000245911">
    <property type="component" value="Unassembled WGS sequence"/>
</dbReference>
<dbReference type="RefSeq" id="WP_116557438.1">
    <property type="nucleotide sequence ID" value="NZ_QDKM01000002.1"/>
</dbReference>
<organism evidence="2 3">
    <name type="scientific">Pararhodobacter oceanensis</name>
    <dbReference type="NCBI Taxonomy" id="2172121"/>
    <lineage>
        <taxon>Bacteria</taxon>
        <taxon>Pseudomonadati</taxon>
        <taxon>Pseudomonadota</taxon>
        <taxon>Alphaproteobacteria</taxon>
        <taxon>Rhodobacterales</taxon>
        <taxon>Paracoccaceae</taxon>
        <taxon>Pararhodobacter</taxon>
    </lineage>
</organism>